<name>A0A814D9P5_9BILA</name>
<protein>
    <recommendedName>
        <fullName evidence="14">Cadherin domain-containing protein</fullName>
    </recommendedName>
</protein>
<dbReference type="FunFam" id="2.60.40.60:FF:000007">
    <property type="entry name" value="Protocadherin alpha 2"/>
    <property type="match status" value="1"/>
</dbReference>
<evidence type="ECO:0000256" key="6">
    <source>
        <dbReference type="ARBA" id="ARBA00022837"/>
    </source>
</evidence>
<dbReference type="EMBL" id="CAJOBC010002315">
    <property type="protein sequence ID" value="CAF3727028.1"/>
    <property type="molecule type" value="Genomic_DNA"/>
</dbReference>
<dbReference type="OrthoDB" id="6252479at2759"/>
<keyword evidence="6 10" id="KW-0106">Calcium</keyword>
<evidence type="ECO:0000313" key="17">
    <source>
        <dbReference type="Proteomes" id="UP000663829"/>
    </source>
</evidence>
<dbReference type="PROSITE" id="PS00232">
    <property type="entry name" value="CADHERIN_1"/>
    <property type="match status" value="3"/>
</dbReference>
<dbReference type="InterPro" id="IPR050174">
    <property type="entry name" value="Protocadherin/Cadherin-CA"/>
</dbReference>
<keyword evidence="8 12" id="KW-0472">Membrane</keyword>
<dbReference type="PROSITE" id="PS50268">
    <property type="entry name" value="CADHERIN_2"/>
    <property type="match status" value="4"/>
</dbReference>
<feature type="domain" description="Cadherin" evidence="14">
    <location>
        <begin position="57"/>
        <end position="122"/>
    </location>
</feature>
<evidence type="ECO:0000259" key="14">
    <source>
        <dbReference type="PROSITE" id="PS50268"/>
    </source>
</evidence>
<feature type="transmembrane region" description="Helical" evidence="12">
    <location>
        <begin position="569"/>
        <end position="596"/>
    </location>
</feature>
<dbReference type="Proteomes" id="UP000663829">
    <property type="component" value="Unassembled WGS sequence"/>
</dbReference>
<feature type="domain" description="Cadherin" evidence="14">
    <location>
        <begin position="123"/>
        <end position="229"/>
    </location>
</feature>
<evidence type="ECO:0000256" key="5">
    <source>
        <dbReference type="ARBA" id="ARBA00022737"/>
    </source>
</evidence>
<feature type="domain" description="Cadherin" evidence="14">
    <location>
        <begin position="230"/>
        <end position="335"/>
    </location>
</feature>
<evidence type="ECO:0000256" key="11">
    <source>
        <dbReference type="SAM" id="MobiDB-lite"/>
    </source>
</evidence>
<gene>
    <name evidence="15" type="ORF">GPM918_LOCUS11263</name>
    <name evidence="16" type="ORF">SRO942_LOCUS11262</name>
</gene>
<dbReference type="Gene3D" id="2.60.40.60">
    <property type="entry name" value="Cadherins"/>
    <property type="match status" value="5"/>
</dbReference>
<dbReference type="SUPFAM" id="SSF49313">
    <property type="entry name" value="Cadherin-like"/>
    <property type="match status" value="4"/>
</dbReference>
<feature type="compositionally biased region" description="Low complexity" evidence="11">
    <location>
        <begin position="638"/>
        <end position="651"/>
    </location>
</feature>
<feature type="chain" id="PRO_5036224153" description="Cadherin domain-containing protein" evidence="13">
    <location>
        <begin position="22"/>
        <end position="828"/>
    </location>
</feature>
<keyword evidence="5" id="KW-0677">Repeat</keyword>
<keyword evidence="17" id="KW-1185">Reference proteome</keyword>
<evidence type="ECO:0000256" key="10">
    <source>
        <dbReference type="PROSITE-ProRule" id="PRU00043"/>
    </source>
</evidence>
<dbReference type="GO" id="GO:0005886">
    <property type="term" value="C:plasma membrane"/>
    <property type="evidence" value="ECO:0007669"/>
    <property type="project" value="UniProtKB-SubCell"/>
</dbReference>
<feature type="signal peptide" evidence="13">
    <location>
        <begin position="1"/>
        <end position="21"/>
    </location>
</feature>
<dbReference type="InterPro" id="IPR002126">
    <property type="entry name" value="Cadherin-like_dom"/>
</dbReference>
<keyword evidence="3 12" id="KW-0812">Transmembrane</keyword>
<evidence type="ECO:0000313" key="15">
    <source>
        <dbReference type="EMBL" id="CAF0951374.1"/>
    </source>
</evidence>
<organism evidence="15 17">
    <name type="scientific">Didymodactylos carnosus</name>
    <dbReference type="NCBI Taxonomy" id="1234261"/>
    <lineage>
        <taxon>Eukaryota</taxon>
        <taxon>Metazoa</taxon>
        <taxon>Spiralia</taxon>
        <taxon>Gnathifera</taxon>
        <taxon>Rotifera</taxon>
        <taxon>Eurotatoria</taxon>
        <taxon>Bdelloidea</taxon>
        <taxon>Philodinida</taxon>
        <taxon>Philodinidae</taxon>
        <taxon>Didymodactylos</taxon>
    </lineage>
</organism>
<keyword evidence="7 12" id="KW-1133">Transmembrane helix</keyword>
<keyword evidence="2" id="KW-1003">Cell membrane</keyword>
<dbReference type="FunFam" id="2.60.40.60:FF:000020">
    <property type="entry name" value="Dachsous cadherin-related 1b"/>
    <property type="match status" value="1"/>
</dbReference>
<dbReference type="AlphaFoldDB" id="A0A814D9P5"/>
<evidence type="ECO:0000256" key="13">
    <source>
        <dbReference type="SAM" id="SignalP"/>
    </source>
</evidence>
<dbReference type="PRINTS" id="PR00205">
    <property type="entry name" value="CADHERIN"/>
</dbReference>
<comment type="caution">
    <text evidence="15">The sequence shown here is derived from an EMBL/GenBank/DDBJ whole genome shotgun (WGS) entry which is preliminary data.</text>
</comment>
<dbReference type="InterPro" id="IPR020894">
    <property type="entry name" value="Cadherin_CS"/>
</dbReference>
<dbReference type="GO" id="GO:0007156">
    <property type="term" value="P:homophilic cell adhesion via plasma membrane adhesion molecules"/>
    <property type="evidence" value="ECO:0007669"/>
    <property type="project" value="InterPro"/>
</dbReference>
<evidence type="ECO:0000313" key="16">
    <source>
        <dbReference type="EMBL" id="CAF3727028.1"/>
    </source>
</evidence>
<keyword evidence="4 13" id="KW-0732">Signal</keyword>
<evidence type="ECO:0000256" key="1">
    <source>
        <dbReference type="ARBA" id="ARBA00004251"/>
    </source>
</evidence>
<dbReference type="InterPro" id="IPR015919">
    <property type="entry name" value="Cadherin-like_sf"/>
</dbReference>
<dbReference type="GO" id="GO:0005509">
    <property type="term" value="F:calcium ion binding"/>
    <property type="evidence" value="ECO:0007669"/>
    <property type="project" value="UniProtKB-UniRule"/>
</dbReference>
<proteinExistence type="predicted"/>
<evidence type="ECO:0000256" key="2">
    <source>
        <dbReference type="ARBA" id="ARBA00022475"/>
    </source>
</evidence>
<accession>A0A814D9P5</accession>
<dbReference type="CDD" id="cd11304">
    <property type="entry name" value="Cadherin_repeat"/>
    <property type="match status" value="2"/>
</dbReference>
<reference evidence="15" key="1">
    <citation type="submission" date="2021-02" db="EMBL/GenBank/DDBJ databases">
        <authorList>
            <person name="Nowell W R."/>
        </authorList>
    </citation>
    <scope>NUCLEOTIDE SEQUENCE</scope>
</reference>
<evidence type="ECO:0000256" key="7">
    <source>
        <dbReference type="ARBA" id="ARBA00022989"/>
    </source>
</evidence>
<feature type="domain" description="Cadherin" evidence="14">
    <location>
        <begin position="343"/>
        <end position="446"/>
    </location>
</feature>
<evidence type="ECO:0000256" key="9">
    <source>
        <dbReference type="ARBA" id="ARBA00023180"/>
    </source>
</evidence>
<evidence type="ECO:0000256" key="8">
    <source>
        <dbReference type="ARBA" id="ARBA00023136"/>
    </source>
</evidence>
<dbReference type="PANTHER" id="PTHR24028">
    <property type="entry name" value="CADHERIN-87A"/>
    <property type="match status" value="1"/>
</dbReference>
<dbReference type="PANTHER" id="PTHR24028:SF146">
    <property type="entry name" value="CADHERIN 96CB, ISOFORM D-RELATED"/>
    <property type="match status" value="1"/>
</dbReference>
<sequence>MHLISILLLIIFLILPSSFQSSTDNIIYIHEEMKSNVFITKINSNLQWLPVSFVYQRYFRLENTSLYTSDRIDREELCYKKLCDCSKCLLPLKFVQTITPNNISIITVNILVEDINDHIPTFKQSSLTLNVSENVPIGYEISLEPAVDEDYGLLSVQTYELHPSTSPFRLIKSSLTNKPILKLIEPLDRETIASYTLHLYAFDGGQPPLSSEQKLLIQVTDVNDNAPIFDYHLYNRTVQENETVENLLLQVHATDKDIDENGRITYTLDGGDNGDKIFKINEQTGEIFLKSSLDYEQQRSYTLTVYAKDHGVPPLTDYATVNINVTDINDNQPQILMTKIDGTKIINSLTFSECTPKGTAVAYAYVSDPDSGENGRVTCIINNSHFILNLLTINAYSLQIFEPLDYEQQQQIDITLTCSDHGDPVLSVSQSLTILIQDCNDNAPEIISPSLPFNDSIYISYESTILPFVITQFVVRDLDRFQPQIFSYTFESIPNDIDQNLFLNNNGTFILRTMPITTGFYNVNISVTDSGKDKQLTTSIQVPIRIYSQNDSQHLLLNGKRLAIERTGLVLVVSFLAIVLCAAILIACCFLCAFIFRIKRQKHQNKTTMMASNKSTCFNCCYSTSSFKTSNENKDTQSSTSNTSENEARSSQKTMIEILDEALSLMRETSLSNRIYQYSVKQADIRQWSDSNYLEKVERYLTHLNQNSIGNGETNVAIQQPIPSTTIVNDSLSDEGCYGSSDISDQNDGHKLSSNRVNRPSIPSKPCIRLSVYDDQPPSSITSNTNQYQDSFKRFEQLYLLTAENKNRPSSHLDDVDKSAFTSASRYV</sequence>
<feature type="compositionally biased region" description="Polar residues" evidence="11">
    <location>
        <begin position="741"/>
        <end position="758"/>
    </location>
</feature>
<keyword evidence="9" id="KW-0325">Glycoprotein</keyword>
<evidence type="ECO:0000256" key="4">
    <source>
        <dbReference type="ARBA" id="ARBA00022729"/>
    </source>
</evidence>
<evidence type="ECO:0000256" key="12">
    <source>
        <dbReference type="SAM" id="Phobius"/>
    </source>
</evidence>
<dbReference type="Proteomes" id="UP000681722">
    <property type="component" value="Unassembled WGS sequence"/>
</dbReference>
<evidence type="ECO:0000256" key="3">
    <source>
        <dbReference type="ARBA" id="ARBA00022692"/>
    </source>
</evidence>
<feature type="region of interest" description="Disordered" evidence="11">
    <location>
        <begin position="730"/>
        <end position="763"/>
    </location>
</feature>
<dbReference type="EMBL" id="CAJNOQ010002316">
    <property type="protein sequence ID" value="CAF0951374.1"/>
    <property type="molecule type" value="Genomic_DNA"/>
</dbReference>
<dbReference type="Pfam" id="PF00028">
    <property type="entry name" value="Cadherin"/>
    <property type="match status" value="3"/>
</dbReference>
<comment type="subcellular location">
    <subcellularLocation>
        <location evidence="1">Cell membrane</location>
        <topology evidence="1">Single-pass type I membrane protein</topology>
    </subcellularLocation>
</comment>
<feature type="region of interest" description="Disordered" evidence="11">
    <location>
        <begin position="628"/>
        <end position="652"/>
    </location>
</feature>
<dbReference type="SMART" id="SM00112">
    <property type="entry name" value="CA"/>
    <property type="match status" value="3"/>
</dbReference>